<comment type="caution">
    <text evidence="3">The sequence shown here is derived from an EMBL/GenBank/DDBJ whole genome shotgun (WGS) entry which is preliminary data.</text>
</comment>
<name>A0ABV7WIR3_9MICO</name>
<sequence>MTQTPAATGQNPHQNVSFPSGDTTAHGYLAVPASGSGPGLVVIQEWWGLTEHIKDVTDRFAAEGFVALAPDLFGGPTTHDSDEAGQLMQDLPVERAARDLSGAVDFLLGHDAVTSSTVGAVGFCMGGGFVLVLAAQQGDRIGAAVPFYGVGGYDQVDLAGITAPVLGHFGTEDGFAAPDQVAALEAELQAKAKGPVEIVRYEGAGHAFFNDEDHLGTYDADLAAKAWTRTLEFLRANLA</sequence>
<dbReference type="Pfam" id="PF01738">
    <property type="entry name" value="DLH"/>
    <property type="match status" value="1"/>
</dbReference>
<feature type="domain" description="Dienelactone hydrolase" evidence="2">
    <location>
        <begin position="27"/>
        <end position="236"/>
    </location>
</feature>
<dbReference type="RefSeq" id="WP_340294199.1">
    <property type="nucleotide sequence ID" value="NZ_JBBEOI010000143.1"/>
</dbReference>
<keyword evidence="4" id="KW-1185">Reference proteome</keyword>
<evidence type="ECO:0000313" key="3">
    <source>
        <dbReference type="EMBL" id="MFC3689729.1"/>
    </source>
</evidence>
<dbReference type="PANTHER" id="PTHR46623:SF6">
    <property type="entry name" value="ALPHA_BETA-HYDROLASES SUPERFAMILY PROTEIN"/>
    <property type="match status" value="1"/>
</dbReference>
<reference evidence="4" key="1">
    <citation type="journal article" date="2019" name="Int. J. Syst. Evol. Microbiol.">
        <title>The Global Catalogue of Microorganisms (GCM) 10K type strain sequencing project: providing services to taxonomists for standard genome sequencing and annotation.</title>
        <authorList>
            <consortium name="The Broad Institute Genomics Platform"/>
            <consortium name="The Broad Institute Genome Sequencing Center for Infectious Disease"/>
            <person name="Wu L."/>
            <person name="Ma J."/>
        </authorList>
    </citation>
    <scope>NUCLEOTIDE SEQUENCE [LARGE SCALE GENOMIC DNA]</scope>
    <source>
        <strain evidence="4">NCAIM B.02333</strain>
    </source>
</reference>
<keyword evidence="3" id="KW-0378">Hydrolase</keyword>
<accession>A0ABV7WIR3</accession>
<gene>
    <name evidence="3" type="ORF">ACFOLH_15380</name>
</gene>
<protein>
    <submittedName>
        <fullName evidence="3">Dienelactone hydrolase family protein</fullName>
        <ecNumber evidence="3">3.1.-.-</ecNumber>
    </submittedName>
</protein>
<organism evidence="3 4">
    <name type="scientific">Aquipuribacter hungaricus</name>
    <dbReference type="NCBI Taxonomy" id="545624"/>
    <lineage>
        <taxon>Bacteria</taxon>
        <taxon>Bacillati</taxon>
        <taxon>Actinomycetota</taxon>
        <taxon>Actinomycetes</taxon>
        <taxon>Micrococcales</taxon>
        <taxon>Intrasporangiaceae</taxon>
        <taxon>Aquipuribacter</taxon>
    </lineage>
</organism>
<dbReference type="Proteomes" id="UP001595685">
    <property type="component" value="Unassembled WGS sequence"/>
</dbReference>
<dbReference type="EMBL" id="JBHRWW010000012">
    <property type="protein sequence ID" value="MFC3689729.1"/>
    <property type="molecule type" value="Genomic_DNA"/>
</dbReference>
<proteinExistence type="predicted"/>
<feature type="region of interest" description="Disordered" evidence="1">
    <location>
        <begin position="1"/>
        <end position="21"/>
    </location>
</feature>
<dbReference type="EC" id="3.1.-.-" evidence="3"/>
<evidence type="ECO:0000259" key="2">
    <source>
        <dbReference type="Pfam" id="PF01738"/>
    </source>
</evidence>
<dbReference type="SUPFAM" id="SSF53474">
    <property type="entry name" value="alpha/beta-Hydrolases"/>
    <property type="match status" value="1"/>
</dbReference>
<dbReference type="InterPro" id="IPR029058">
    <property type="entry name" value="AB_hydrolase_fold"/>
</dbReference>
<dbReference type="Gene3D" id="3.40.50.1820">
    <property type="entry name" value="alpha/beta hydrolase"/>
    <property type="match status" value="1"/>
</dbReference>
<dbReference type="InterPro" id="IPR051049">
    <property type="entry name" value="Dienelactone_hydrolase-like"/>
</dbReference>
<dbReference type="GO" id="GO:0016787">
    <property type="term" value="F:hydrolase activity"/>
    <property type="evidence" value="ECO:0007669"/>
    <property type="project" value="UniProtKB-KW"/>
</dbReference>
<dbReference type="PANTHER" id="PTHR46623">
    <property type="entry name" value="CARBOXYMETHYLENEBUTENOLIDASE-RELATED"/>
    <property type="match status" value="1"/>
</dbReference>
<evidence type="ECO:0000256" key="1">
    <source>
        <dbReference type="SAM" id="MobiDB-lite"/>
    </source>
</evidence>
<evidence type="ECO:0000313" key="4">
    <source>
        <dbReference type="Proteomes" id="UP001595685"/>
    </source>
</evidence>
<dbReference type="InterPro" id="IPR002925">
    <property type="entry name" value="Dienelactn_hydro"/>
</dbReference>